<name>W9QS16_9ROSA</name>
<dbReference type="PANTHER" id="PTHR10366:SF563">
    <property type="entry name" value="CINNAMOYL-COA REDUCTASE 16"/>
    <property type="match status" value="1"/>
</dbReference>
<keyword evidence="1" id="KW-0521">NADP</keyword>
<keyword evidence="2" id="KW-0560">Oxidoreductase</keyword>
<dbReference type="Proteomes" id="UP000030645">
    <property type="component" value="Unassembled WGS sequence"/>
</dbReference>
<dbReference type="PANTHER" id="PTHR10366">
    <property type="entry name" value="NAD DEPENDENT EPIMERASE/DEHYDRATASE"/>
    <property type="match status" value="1"/>
</dbReference>
<evidence type="ECO:0000259" key="4">
    <source>
        <dbReference type="Pfam" id="PF01370"/>
    </source>
</evidence>
<proteinExistence type="inferred from homology"/>
<evidence type="ECO:0000313" key="6">
    <source>
        <dbReference type="Proteomes" id="UP000030645"/>
    </source>
</evidence>
<sequence length="357" mass="39135">MESEKGTVCVTGGTGYIGSWLILRLLDHGYSVRTTIRSNSERESDIDVEIVAAEHKKDLGFLTSLPGASEKLKIFDADLNDPESFRAAIEGCIGVFHVATPVDFFGKDTEEVVIKRSSEGATGILKACLENSKTVKKLVYTSSASAVGLNGNNSDELDESVWSDIDYVKSLRSPGLSYAISKTLTERAVLEFSEKHGFEVVTLVPSIVVGPFICPKFAGSVQFTLGLLSGKMKNVESSSLASIDMVHVDDVARAHIFLFEHPEAKGSSEKDQTKSLKLLPSLSSKKLLDLGFKFKYGVEEMLDDAVKCSKEKGVTESVITLFDNKETWRLGKKYNPQIINVTARRLGKVVWLNILLQ</sequence>
<protein>
    <recommendedName>
        <fullName evidence="4">NAD-dependent epimerase/dehydratase domain-containing protein</fullName>
    </recommendedName>
</protein>
<dbReference type="InterPro" id="IPR050425">
    <property type="entry name" value="NAD(P)_dehydrat-like"/>
</dbReference>
<dbReference type="EMBL" id="KE344072">
    <property type="protein sequence ID" value="EXB52647.1"/>
    <property type="molecule type" value="Genomic_DNA"/>
</dbReference>
<reference evidence="6" key="1">
    <citation type="submission" date="2013-01" db="EMBL/GenBank/DDBJ databases">
        <title>Draft Genome Sequence of a Mulberry Tree, Morus notabilis C.K. Schneid.</title>
        <authorList>
            <person name="He N."/>
            <person name="Zhao S."/>
        </authorList>
    </citation>
    <scope>NUCLEOTIDE SEQUENCE</scope>
</reference>
<keyword evidence="6" id="KW-1185">Reference proteome</keyword>
<evidence type="ECO:0000256" key="1">
    <source>
        <dbReference type="ARBA" id="ARBA00022857"/>
    </source>
</evidence>
<dbReference type="InterPro" id="IPR001509">
    <property type="entry name" value="Epimerase_deHydtase"/>
</dbReference>
<organism evidence="5 6">
    <name type="scientific">Morus notabilis</name>
    <dbReference type="NCBI Taxonomy" id="981085"/>
    <lineage>
        <taxon>Eukaryota</taxon>
        <taxon>Viridiplantae</taxon>
        <taxon>Streptophyta</taxon>
        <taxon>Embryophyta</taxon>
        <taxon>Tracheophyta</taxon>
        <taxon>Spermatophyta</taxon>
        <taxon>Magnoliopsida</taxon>
        <taxon>eudicotyledons</taxon>
        <taxon>Gunneridae</taxon>
        <taxon>Pentapetalae</taxon>
        <taxon>rosids</taxon>
        <taxon>fabids</taxon>
        <taxon>Rosales</taxon>
        <taxon>Moraceae</taxon>
        <taxon>Moreae</taxon>
        <taxon>Morus</taxon>
    </lineage>
</organism>
<gene>
    <name evidence="5" type="ORF">L484_022424</name>
</gene>
<dbReference type="SUPFAM" id="SSF51735">
    <property type="entry name" value="NAD(P)-binding Rossmann-fold domains"/>
    <property type="match status" value="1"/>
</dbReference>
<dbReference type="eggNOG" id="KOG1502">
    <property type="taxonomic scope" value="Eukaryota"/>
</dbReference>
<feature type="domain" description="NAD-dependent epimerase/dehydratase" evidence="4">
    <location>
        <begin position="8"/>
        <end position="267"/>
    </location>
</feature>
<dbReference type="FunFam" id="3.40.50.720:FF:000085">
    <property type="entry name" value="Dihydroflavonol reductase"/>
    <property type="match status" value="1"/>
</dbReference>
<dbReference type="Gene3D" id="3.40.50.720">
    <property type="entry name" value="NAD(P)-binding Rossmann-like Domain"/>
    <property type="match status" value="1"/>
</dbReference>
<comment type="similarity">
    <text evidence="3">Belongs to the NAD(P)-dependent epimerase/dehydratase family. Dihydroflavonol-4-reductase subfamily.</text>
</comment>
<dbReference type="GO" id="GO:0016616">
    <property type="term" value="F:oxidoreductase activity, acting on the CH-OH group of donors, NAD or NADP as acceptor"/>
    <property type="evidence" value="ECO:0007669"/>
    <property type="project" value="TreeGrafter"/>
</dbReference>
<dbReference type="InterPro" id="IPR036291">
    <property type="entry name" value="NAD(P)-bd_dom_sf"/>
</dbReference>
<accession>W9QS16</accession>
<evidence type="ECO:0000256" key="3">
    <source>
        <dbReference type="ARBA" id="ARBA00023445"/>
    </source>
</evidence>
<dbReference type="AlphaFoldDB" id="W9QS16"/>
<dbReference type="CDD" id="cd08958">
    <property type="entry name" value="FR_SDR_e"/>
    <property type="match status" value="1"/>
</dbReference>
<dbReference type="Pfam" id="PF01370">
    <property type="entry name" value="Epimerase"/>
    <property type="match status" value="1"/>
</dbReference>
<dbReference type="STRING" id="981085.W9QS16"/>
<evidence type="ECO:0000313" key="5">
    <source>
        <dbReference type="EMBL" id="EXB52647.1"/>
    </source>
</evidence>
<evidence type="ECO:0000256" key="2">
    <source>
        <dbReference type="ARBA" id="ARBA00023002"/>
    </source>
</evidence>